<dbReference type="Pfam" id="PF26379">
    <property type="entry name" value="FimL_2nd"/>
    <property type="match status" value="1"/>
</dbReference>
<evidence type="ECO:0000259" key="11">
    <source>
        <dbReference type="PROSITE" id="PS50109"/>
    </source>
</evidence>
<dbReference type="SUPFAM" id="SSF47226">
    <property type="entry name" value="Histidine-containing phosphotransfer domain, HPT domain"/>
    <property type="match status" value="6"/>
</dbReference>
<dbReference type="EC" id="2.7.13.3" evidence="2"/>
<feature type="domain" description="CheW-like" evidence="13">
    <location>
        <begin position="1990"/>
        <end position="2129"/>
    </location>
</feature>
<dbReference type="PROSITE" id="PS50894">
    <property type="entry name" value="HPT"/>
    <property type="match status" value="3"/>
</dbReference>
<evidence type="ECO:0000259" key="13">
    <source>
        <dbReference type="PROSITE" id="PS50851"/>
    </source>
</evidence>
<evidence type="ECO:0000256" key="1">
    <source>
        <dbReference type="ARBA" id="ARBA00000085"/>
    </source>
</evidence>
<sequence length="2276" mass="250649">MADNRNFAALDWLIHEISETLKEARQALESYVENPKDAARIRFCLTHIHQVHGSLQMVEFYGAAMLASEMEQLTQAMIAGTVGNSSEAQEVLMRAILQFPLYLDQVKATRKDNPLVVLPLLNDLRAVRGESLLTDTKLFVPNLTPAKKVSGARLPVTNDNVQFQAMVLKLRQMYQYAASGFIRGVNPEENLGYLQKAFSRLQKLTHGTARFALWDICLALVEAIEIDAIEMSVAVKNLLRQLDKEIKVLAVHGTKALNSFTNDELIKNLLYYVARAGKHAPGFAPNSNLQRIYDTYQLEEALLEGKEGGEDTQDMLSVPDADAMRSVISAIKEELGLIKNGLDVCLAGGNTQTTLSEALPIVKRVADTLAVLGLGDLRKRLLEQGAALELVVDSDSELSDDQLLAVASQIISIENSLDSLSEHGGVESSSDEGDITLSRAKESVLRESRNGLEHAKDAIIEYIASQWNRQHLQAVPTTLREIRGGLEIMPLPRPARILGACARFIEEQLLAQETTPQWSTLDTLADAITSVEYYLERLSSGGRKEEIDLLLTVAEESVANLGYAVAKVSNPERSETETYGQVESPETAPQPSSAEAELAAAYEQAESGEDLSATRAPEDESIYLEAVYASATSDVPQDTSAHGELPETEAYSSPAQDLDANNNQPDDSDYSLPVIELEESVVESADESSYLSADVEEDHEPNLIATNQAPVIERDNEDIDDEIIEIFIEEATEVTETINEYFPRWANNFDDQDALIEFRRAFHTLKGSGRMVGANEIGELAWSIENMLNRVLDHTITPQAIHAQLIDKVCALLPGMIAAFRDNQPYNQSELAETYRLQAHSLSQGIVPVDADLAPTNEVAPTNTAAADTATDDLATADSQAETGIETLELTDPVDSGDLATEAVEFAEDDMPESLEELAPANLVADEAHLLGEAYTQIHDEAYTLDLGQTAGEQEDLVDAVIDELHFEPSVNADADDLADYAMPPVALVEESSADDVGMSAEDLLDSEDTDAQLWDIFGAEAISHLQVVEEFIARMEAEAPIYEPPSEEMQRALHTLKGSAHMAEITQVAELATPLERFAKELRSYHVNINDDILQLLRDAVSYTQIALHQIEAGELVNIPRLQQFIARVNELRDIHVAPLVRQQELDEMGKRPVDPELLAIFMAEEMNLLLDADKIIDQWQANPEETVELIPVMDELAKLTQAAAHAYLPAMAELSEKIHSVYEAIIAAQLDCSAPLCTALKSAHVALLDMVDAIAAGQNLGAIPEPVNEALDDLLSTEVVTLTALSSHELAGEDETIPLMDAVEEDLIDSDAVDLYAETLYAETDDYSSPLELELVDEESISDDELVELEAIDYLPVAPEPAYQPAAELVSEAAELDEVIDLNEALPSVDVVDDIDLVDEPMVELAVADASYEETPAEAMVDEDFDPEIVEIFIEEAGEILEEIDSALNEWQDDWNNSDCVEQLKRSLHTFKGGARLAGLTDLGDLSHDFETLLIDMDQDAELDQAFFARLHDFQDRLHSGVELANKRLNGAPIAAAVTANSNPQPVAESLDTAEQDIPLLDNSVELVDAELLAQDEEATDNSPALYSKPTVVVDNTRAEQIRAFETHGTPSEKPNVLTFAPKAKPVAPVPGAIPGTEYGGGLRSGNTGPAQVQHLAARRTGPQEVVKVSAELLEELVNLAGETSISRGRMEQQVSDLSGSIEEMDATIQRLQEQLRRLDIETEAQVLFRQEQMAQHEEFDPLEMDRYSQLQQLSRSLIESASDLMDLKFTLADKTRDTETLLLQQSRINTDLQEGLMRSRMVPFSRLVPRLRRIVRQAATELGKEVDFELDNVEGELDRSVLERMVAPLEHMLRNAVDHGIEMPDERIAAGKNPNGRILLSLGREGGDVILRLIDDGRGINLKRVREKAIERGLMAADAQLNDQDVIQFILHAGFSTADKVTQISGRGVGMDVVHSEIKQLGGAMFIDSNWGQGTEFTIRLPFTVSVNRALMVQIGDDLYAIPLNSIEGIVRVSPFELEHYYQDESARFDYAGEQYLVRYLGSLLDSSAQPKLDGQMLPLPVVLVRSTEHTVALQVDRLLGSREIVVKTLGAQFSAVRGVSGATVMGDGSVVVILDLHAMIREQLALGLQHAIQLEPLSLAPIKEEDLSEKTIMVVDDSVTVRKVTSRFLEREGFRVITAKDGVEALQVLQDHMPDVMLLDIEMPRMDGFEVAKNVRTSSRLKDLPIIMITSRTGEKHRERAFSLGVNKYLGKPYQEDLLLSNIQELLHIRTK</sequence>
<feature type="compositionally biased region" description="Polar residues" evidence="10">
    <location>
        <begin position="650"/>
        <end position="665"/>
    </location>
</feature>
<evidence type="ECO:0000256" key="6">
    <source>
        <dbReference type="ARBA" id="ARBA00023012"/>
    </source>
</evidence>
<dbReference type="InterPro" id="IPR051315">
    <property type="entry name" value="Bact_Chemotaxis_CheA"/>
</dbReference>
<dbReference type="EMBL" id="JBHRTF010000002">
    <property type="protein sequence ID" value="MFC3114865.1"/>
    <property type="molecule type" value="Genomic_DNA"/>
</dbReference>
<evidence type="ECO:0000256" key="10">
    <source>
        <dbReference type="SAM" id="MobiDB-lite"/>
    </source>
</evidence>
<dbReference type="Proteomes" id="UP001595555">
    <property type="component" value="Unassembled WGS sequence"/>
</dbReference>
<keyword evidence="3 8" id="KW-0597">Phosphoprotein</keyword>
<dbReference type="SMART" id="SM00448">
    <property type="entry name" value="REC"/>
    <property type="match status" value="1"/>
</dbReference>
<dbReference type="SMART" id="SM00387">
    <property type="entry name" value="HATPase_c"/>
    <property type="match status" value="1"/>
</dbReference>
<evidence type="ECO:0000256" key="4">
    <source>
        <dbReference type="ARBA" id="ARBA00022679"/>
    </source>
</evidence>
<evidence type="ECO:0000256" key="8">
    <source>
        <dbReference type="PROSITE-ProRule" id="PRU00169"/>
    </source>
</evidence>
<dbReference type="RefSeq" id="WP_378116595.1">
    <property type="nucleotide sequence ID" value="NZ_JBHRTF010000002.1"/>
</dbReference>
<dbReference type="Gene3D" id="3.40.50.2300">
    <property type="match status" value="1"/>
</dbReference>
<dbReference type="InterPro" id="IPR036890">
    <property type="entry name" value="HATPase_C_sf"/>
</dbReference>
<dbReference type="InterPro" id="IPR008207">
    <property type="entry name" value="Sig_transdc_His_kin_Hpt_dom"/>
</dbReference>
<dbReference type="InterPro" id="IPR005467">
    <property type="entry name" value="His_kinase_dom"/>
</dbReference>
<keyword evidence="4" id="KW-0808">Transferase</keyword>
<feature type="modified residue" description="Phosphohistidine" evidence="7">
    <location>
        <position position="1055"/>
    </location>
</feature>
<feature type="coiled-coil region" evidence="9">
    <location>
        <begin position="1697"/>
        <end position="1724"/>
    </location>
</feature>
<dbReference type="PROSITE" id="PS50110">
    <property type="entry name" value="RESPONSE_REGULATORY"/>
    <property type="match status" value="1"/>
</dbReference>
<dbReference type="PANTHER" id="PTHR43395">
    <property type="entry name" value="SENSOR HISTIDINE KINASE CHEA"/>
    <property type="match status" value="1"/>
</dbReference>
<dbReference type="InterPro" id="IPR058661">
    <property type="entry name" value="FimL_2nd"/>
</dbReference>
<evidence type="ECO:0000259" key="12">
    <source>
        <dbReference type="PROSITE" id="PS50110"/>
    </source>
</evidence>
<proteinExistence type="predicted"/>
<feature type="modified residue" description="Phosphohistidine" evidence="7">
    <location>
        <position position="763"/>
    </location>
</feature>
<evidence type="ECO:0000313" key="15">
    <source>
        <dbReference type="EMBL" id="MFC3114865.1"/>
    </source>
</evidence>
<dbReference type="Gene3D" id="1.20.120.160">
    <property type="entry name" value="HPT domain"/>
    <property type="match status" value="5"/>
</dbReference>
<dbReference type="Pfam" id="PF01627">
    <property type="entry name" value="Hpt"/>
    <property type="match status" value="4"/>
</dbReference>
<feature type="modified residue" description="Phosphohistidine" evidence="7">
    <location>
        <position position="1471"/>
    </location>
</feature>
<dbReference type="Gene3D" id="3.30.565.10">
    <property type="entry name" value="Histidine kinase-like ATPase, C-terminal domain"/>
    <property type="match status" value="1"/>
</dbReference>
<keyword evidence="5" id="KW-0418">Kinase</keyword>
<evidence type="ECO:0000256" key="3">
    <source>
        <dbReference type="ARBA" id="ARBA00022553"/>
    </source>
</evidence>
<evidence type="ECO:0000256" key="5">
    <source>
        <dbReference type="ARBA" id="ARBA00022777"/>
    </source>
</evidence>
<dbReference type="SMART" id="SM00260">
    <property type="entry name" value="CheW"/>
    <property type="match status" value="1"/>
</dbReference>
<dbReference type="SUPFAM" id="SSF50341">
    <property type="entry name" value="CheW-like"/>
    <property type="match status" value="1"/>
</dbReference>
<comment type="caution">
    <text evidence="15">The sequence shown here is derived from an EMBL/GenBank/DDBJ whole genome shotgun (WGS) entry which is preliminary data.</text>
</comment>
<feature type="domain" description="HPt" evidence="14">
    <location>
        <begin position="1424"/>
        <end position="1534"/>
    </location>
</feature>
<feature type="domain" description="Histidine kinase" evidence="11">
    <location>
        <begin position="1736"/>
        <end position="1988"/>
    </location>
</feature>
<gene>
    <name evidence="15" type="ORF">ACFODX_04785</name>
</gene>
<dbReference type="InterPro" id="IPR004105">
    <property type="entry name" value="CheA-like_dim"/>
</dbReference>
<dbReference type="CDD" id="cd00088">
    <property type="entry name" value="HPT"/>
    <property type="match status" value="3"/>
</dbReference>
<keyword evidence="16" id="KW-1185">Reference proteome</keyword>
<feature type="domain" description="HPt" evidence="14">
    <location>
        <begin position="716"/>
        <end position="823"/>
    </location>
</feature>
<reference evidence="16" key="1">
    <citation type="journal article" date="2019" name="Int. J. Syst. Evol. Microbiol.">
        <title>The Global Catalogue of Microorganisms (GCM) 10K type strain sequencing project: providing services to taxonomists for standard genome sequencing and annotation.</title>
        <authorList>
            <consortium name="The Broad Institute Genomics Platform"/>
            <consortium name="The Broad Institute Genome Sequencing Center for Infectious Disease"/>
            <person name="Wu L."/>
            <person name="Ma J."/>
        </authorList>
    </citation>
    <scope>NUCLEOTIDE SEQUENCE [LARGE SCALE GENOMIC DNA]</scope>
    <source>
        <strain evidence="16">KCTC 52237</strain>
    </source>
</reference>
<comment type="catalytic activity">
    <reaction evidence="1">
        <text>ATP + protein L-histidine = ADP + protein N-phospho-L-histidine.</text>
        <dbReference type="EC" id="2.7.13.3"/>
    </reaction>
</comment>
<dbReference type="Pfam" id="PF02895">
    <property type="entry name" value="H-kinase_dim"/>
    <property type="match status" value="1"/>
</dbReference>
<evidence type="ECO:0000313" key="16">
    <source>
        <dbReference type="Proteomes" id="UP001595555"/>
    </source>
</evidence>
<dbReference type="Pfam" id="PF02518">
    <property type="entry name" value="HATPase_c"/>
    <property type="match status" value="1"/>
</dbReference>
<name>A0ABV7FBF1_9GAMM</name>
<feature type="modified residue" description="4-aspartylphosphate" evidence="8">
    <location>
        <position position="2204"/>
    </location>
</feature>
<dbReference type="PRINTS" id="PR00344">
    <property type="entry name" value="BCTRLSENSOR"/>
</dbReference>
<evidence type="ECO:0000256" key="2">
    <source>
        <dbReference type="ARBA" id="ARBA00012438"/>
    </source>
</evidence>
<dbReference type="CDD" id="cd17574">
    <property type="entry name" value="REC_OmpR"/>
    <property type="match status" value="1"/>
</dbReference>
<evidence type="ECO:0000259" key="14">
    <source>
        <dbReference type="PROSITE" id="PS50894"/>
    </source>
</evidence>
<feature type="domain" description="Response regulatory" evidence="12">
    <location>
        <begin position="2155"/>
        <end position="2271"/>
    </location>
</feature>
<dbReference type="PROSITE" id="PS50851">
    <property type="entry name" value="CHEW"/>
    <property type="match status" value="1"/>
</dbReference>
<keyword evidence="6" id="KW-0902">Two-component regulatory system</keyword>
<dbReference type="InterPro" id="IPR036061">
    <property type="entry name" value="CheW-like_dom_sf"/>
</dbReference>
<feature type="domain" description="HPt" evidence="14">
    <location>
        <begin position="1007"/>
        <end position="1112"/>
    </location>
</feature>
<dbReference type="PANTHER" id="PTHR43395:SF8">
    <property type="entry name" value="HISTIDINE KINASE"/>
    <property type="match status" value="1"/>
</dbReference>
<dbReference type="CDD" id="cd16916">
    <property type="entry name" value="HATPase_CheA-like"/>
    <property type="match status" value="1"/>
</dbReference>
<dbReference type="InterPro" id="IPR011006">
    <property type="entry name" value="CheY-like_superfamily"/>
</dbReference>
<feature type="region of interest" description="Disordered" evidence="10">
    <location>
        <begin position="569"/>
        <end position="594"/>
    </location>
</feature>
<dbReference type="Pfam" id="PF00072">
    <property type="entry name" value="Response_reg"/>
    <property type="match status" value="1"/>
</dbReference>
<organism evidence="15 16">
    <name type="scientific">Cellvibrio fontiphilus</name>
    <dbReference type="NCBI Taxonomy" id="1815559"/>
    <lineage>
        <taxon>Bacteria</taxon>
        <taxon>Pseudomonadati</taxon>
        <taxon>Pseudomonadota</taxon>
        <taxon>Gammaproteobacteria</taxon>
        <taxon>Cellvibrionales</taxon>
        <taxon>Cellvibrionaceae</taxon>
        <taxon>Cellvibrio</taxon>
    </lineage>
</organism>
<feature type="region of interest" description="Disordered" evidence="10">
    <location>
        <begin position="633"/>
        <end position="670"/>
    </location>
</feature>
<dbReference type="InterPro" id="IPR003594">
    <property type="entry name" value="HATPase_dom"/>
</dbReference>
<protein>
    <recommendedName>
        <fullName evidence="2">histidine kinase</fullName>
        <ecNumber evidence="2">2.7.13.3</ecNumber>
    </recommendedName>
</protein>
<dbReference type="SUPFAM" id="SSF55874">
    <property type="entry name" value="ATPase domain of HSP90 chaperone/DNA topoisomerase II/histidine kinase"/>
    <property type="match status" value="1"/>
</dbReference>
<dbReference type="PROSITE" id="PS50109">
    <property type="entry name" value="HIS_KIN"/>
    <property type="match status" value="1"/>
</dbReference>
<accession>A0ABV7FBF1</accession>
<dbReference type="Pfam" id="PF01584">
    <property type="entry name" value="CheW"/>
    <property type="match status" value="1"/>
</dbReference>
<dbReference type="InterPro" id="IPR001789">
    <property type="entry name" value="Sig_transdc_resp-reg_receiver"/>
</dbReference>
<dbReference type="SUPFAM" id="SSF52172">
    <property type="entry name" value="CheY-like"/>
    <property type="match status" value="1"/>
</dbReference>
<evidence type="ECO:0000256" key="9">
    <source>
        <dbReference type="SAM" id="Coils"/>
    </source>
</evidence>
<dbReference type="InterPro" id="IPR036641">
    <property type="entry name" value="HPT_dom_sf"/>
</dbReference>
<dbReference type="InterPro" id="IPR004358">
    <property type="entry name" value="Sig_transdc_His_kin-like_C"/>
</dbReference>
<dbReference type="Gene3D" id="2.30.30.40">
    <property type="entry name" value="SH3 Domains"/>
    <property type="match status" value="1"/>
</dbReference>
<dbReference type="InterPro" id="IPR002545">
    <property type="entry name" value="CheW-lke_dom"/>
</dbReference>
<keyword evidence="9" id="KW-0175">Coiled coil</keyword>
<dbReference type="SMART" id="SM01231">
    <property type="entry name" value="H-kinase_dim"/>
    <property type="match status" value="1"/>
</dbReference>
<dbReference type="SMART" id="SM00073">
    <property type="entry name" value="HPT"/>
    <property type="match status" value="3"/>
</dbReference>
<evidence type="ECO:0000256" key="7">
    <source>
        <dbReference type="PROSITE-ProRule" id="PRU00110"/>
    </source>
</evidence>